<evidence type="ECO:0000256" key="3">
    <source>
        <dbReference type="ARBA" id="ARBA00023163"/>
    </source>
</evidence>
<dbReference type="RefSeq" id="WP_351955638.1">
    <property type="nucleotide sequence ID" value="NZ_JBEOZM010000002.1"/>
</dbReference>
<sequence>MSPSPPRAAAAPEPLTAQERQIAEPAATCLSNKQIGERLFLSHRTVGSHLYRVYPELGITSRAALRGALEGLSGAPEPERAPGGPDGKRRNGQPAE</sequence>
<evidence type="ECO:0000313" key="7">
    <source>
        <dbReference type="Proteomes" id="UP001490365"/>
    </source>
</evidence>
<dbReference type="Proteomes" id="UP001490365">
    <property type="component" value="Unassembled WGS sequence"/>
</dbReference>
<comment type="caution">
    <text evidence="6">The sequence shown here is derived from an EMBL/GenBank/DDBJ whole genome shotgun (WGS) entry which is preliminary data.</text>
</comment>
<keyword evidence="7" id="KW-1185">Reference proteome</keyword>
<dbReference type="InterPro" id="IPR000792">
    <property type="entry name" value="Tscrpt_reg_LuxR_C"/>
</dbReference>
<keyword evidence="3" id="KW-0804">Transcription</keyword>
<dbReference type="Gene3D" id="1.10.10.10">
    <property type="entry name" value="Winged helix-like DNA-binding domain superfamily/Winged helix DNA-binding domain"/>
    <property type="match status" value="1"/>
</dbReference>
<dbReference type="InterPro" id="IPR036388">
    <property type="entry name" value="WH-like_DNA-bd_sf"/>
</dbReference>
<keyword evidence="1" id="KW-0805">Transcription regulation</keyword>
<evidence type="ECO:0000256" key="2">
    <source>
        <dbReference type="ARBA" id="ARBA00023125"/>
    </source>
</evidence>
<accession>A0ABV1TBI7</accession>
<dbReference type="PANTHER" id="PTHR44688:SF16">
    <property type="entry name" value="DNA-BINDING TRANSCRIPTIONAL ACTIVATOR DEVR_DOSR"/>
    <property type="match status" value="1"/>
</dbReference>
<protein>
    <submittedName>
        <fullName evidence="6">Helix-turn-helix transcriptional regulator</fullName>
    </submittedName>
</protein>
<feature type="region of interest" description="Disordered" evidence="4">
    <location>
        <begin position="70"/>
        <end position="96"/>
    </location>
</feature>
<dbReference type="PRINTS" id="PR00038">
    <property type="entry name" value="HTHLUXR"/>
</dbReference>
<evidence type="ECO:0000256" key="4">
    <source>
        <dbReference type="SAM" id="MobiDB-lite"/>
    </source>
</evidence>
<evidence type="ECO:0000256" key="1">
    <source>
        <dbReference type="ARBA" id="ARBA00023015"/>
    </source>
</evidence>
<proteinExistence type="predicted"/>
<dbReference type="SMART" id="SM00421">
    <property type="entry name" value="HTH_LUXR"/>
    <property type="match status" value="1"/>
</dbReference>
<feature type="domain" description="HTH luxR-type" evidence="5">
    <location>
        <begin position="8"/>
        <end position="72"/>
    </location>
</feature>
<evidence type="ECO:0000259" key="5">
    <source>
        <dbReference type="PROSITE" id="PS50043"/>
    </source>
</evidence>
<dbReference type="PROSITE" id="PS50043">
    <property type="entry name" value="HTH_LUXR_2"/>
    <property type="match status" value="1"/>
</dbReference>
<reference evidence="6 7" key="1">
    <citation type="submission" date="2024-06" db="EMBL/GenBank/DDBJ databases">
        <title>The Natural Products Discovery Center: Release of the First 8490 Sequenced Strains for Exploring Actinobacteria Biosynthetic Diversity.</title>
        <authorList>
            <person name="Kalkreuter E."/>
            <person name="Kautsar S.A."/>
            <person name="Yang D."/>
            <person name="Bader C.D."/>
            <person name="Teijaro C.N."/>
            <person name="Fluegel L."/>
            <person name="Davis C.M."/>
            <person name="Simpson J.R."/>
            <person name="Lauterbach L."/>
            <person name="Steele A.D."/>
            <person name="Gui C."/>
            <person name="Meng S."/>
            <person name="Li G."/>
            <person name="Viehrig K."/>
            <person name="Ye F."/>
            <person name="Su P."/>
            <person name="Kiefer A.F."/>
            <person name="Nichols A."/>
            <person name="Cepeda A.J."/>
            <person name="Yan W."/>
            <person name="Fan B."/>
            <person name="Jiang Y."/>
            <person name="Adhikari A."/>
            <person name="Zheng C.-J."/>
            <person name="Schuster L."/>
            <person name="Cowan T.M."/>
            <person name="Smanski M.J."/>
            <person name="Chevrette M.G."/>
            <person name="De Carvalho L.P.S."/>
            <person name="Shen B."/>
        </authorList>
    </citation>
    <scope>NUCLEOTIDE SEQUENCE [LARGE SCALE GENOMIC DNA]</scope>
    <source>
        <strain evidence="6 7">NPDC001694</strain>
    </source>
</reference>
<dbReference type="PANTHER" id="PTHR44688">
    <property type="entry name" value="DNA-BINDING TRANSCRIPTIONAL ACTIVATOR DEVR_DOSR"/>
    <property type="match status" value="1"/>
</dbReference>
<dbReference type="Pfam" id="PF00196">
    <property type="entry name" value="GerE"/>
    <property type="match status" value="1"/>
</dbReference>
<dbReference type="SUPFAM" id="SSF46894">
    <property type="entry name" value="C-terminal effector domain of the bipartite response regulators"/>
    <property type="match status" value="1"/>
</dbReference>
<keyword evidence="2" id="KW-0238">DNA-binding</keyword>
<evidence type="ECO:0000313" key="6">
    <source>
        <dbReference type="EMBL" id="MER6266984.1"/>
    </source>
</evidence>
<gene>
    <name evidence="6" type="ORF">ABT211_06740</name>
</gene>
<organism evidence="6 7">
    <name type="scientific">Streptomyces sp. 900105755</name>
    <dbReference type="NCBI Taxonomy" id="3154389"/>
    <lineage>
        <taxon>Bacteria</taxon>
        <taxon>Bacillati</taxon>
        <taxon>Actinomycetota</taxon>
        <taxon>Actinomycetes</taxon>
        <taxon>Kitasatosporales</taxon>
        <taxon>Streptomycetaceae</taxon>
        <taxon>Streptomyces</taxon>
    </lineage>
</organism>
<dbReference type="EMBL" id="JBEOZM010000002">
    <property type="protein sequence ID" value="MER6266984.1"/>
    <property type="molecule type" value="Genomic_DNA"/>
</dbReference>
<name>A0ABV1TBI7_9ACTN</name>
<dbReference type="InterPro" id="IPR016032">
    <property type="entry name" value="Sig_transdc_resp-reg_C-effctor"/>
</dbReference>
<dbReference type="CDD" id="cd06170">
    <property type="entry name" value="LuxR_C_like"/>
    <property type="match status" value="1"/>
</dbReference>